<protein>
    <submittedName>
        <fullName evidence="2">Uncharacterized protein</fullName>
    </submittedName>
</protein>
<keyword evidence="1" id="KW-0732">Signal</keyword>
<dbReference type="Proteomes" id="UP000326903">
    <property type="component" value="Unassembled WGS sequence"/>
</dbReference>
<accession>A0A5J5IH42</accession>
<keyword evidence="3" id="KW-1185">Reference proteome</keyword>
<reference evidence="2 3" key="1">
    <citation type="submission" date="2019-09" db="EMBL/GenBank/DDBJ databases">
        <title>Draft genome sequence of Ginsengibacter sp. BR5-29.</title>
        <authorList>
            <person name="Im W.-T."/>
        </authorList>
    </citation>
    <scope>NUCLEOTIDE SEQUENCE [LARGE SCALE GENOMIC DNA]</scope>
    <source>
        <strain evidence="2 3">BR5-29</strain>
    </source>
</reference>
<gene>
    <name evidence="2" type="ORF">FW778_14450</name>
</gene>
<name>A0A5J5IH42_9BACT</name>
<evidence type="ECO:0000256" key="1">
    <source>
        <dbReference type="SAM" id="SignalP"/>
    </source>
</evidence>
<proteinExistence type="predicted"/>
<feature type="chain" id="PRO_5023911530" evidence="1">
    <location>
        <begin position="23"/>
        <end position="116"/>
    </location>
</feature>
<feature type="signal peptide" evidence="1">
    <location>
        <begin position="1"/>
        <end position="22"/>
    </location>
</feature>
<dbReference type="EMBL" id="VYQF01000003">
    <property type="protein sequence ID" value="KAA9038741.1"/>
    <property type="molecule type" value="Genomic_DNA"/>
</dbReference>
<dbReference type="RefSeq" id="WP_150415462.1">
    <property type="nucleotide sequence ID" value="NZ_VYQF01000003.1"/>
</dbReference>
<dbReference type="AlphaFoldDB" id="A0A5J5IH42"/>
<evidence type="ECO:0000313" key="2">
    <source>
        <dbReference type="EMBL" id="KAA9038741.1"/>
    </source>
</evidence>
<organism evidence="2 3">
    <name type="scientific">Ginsengibacter hankyongi</name>
    <dbReference type="NCBI Taxonomy" id="2607284"/>
    <lineage>
        <taxon>Bacteria</taxon>
        <taxon>Pseudomonadati</taxon>
        <taxon>Bacteroidota</taxon>
        <taxon>Chitinophagia</taxon>
        <taxon>Chitinophagales</taxon>
        <taxon>Chitinophagaceae</taxon>
        <taxon>Ginsengibacter</taxon>
    </lineage>
</organism>
<evidence type="ECO:0000313" key="3">
    <source>
        <dbReference type="Proteomes" id="UP000326903"/>
    </source>
</evidence>
<comment type="caution">
    <text evidence="2">The sequence shown here is derived from an EMBL/GenBank/DDBJ whole genome shotgun (WGS) entry which is preliminary data.</text>
</comment>
<sequence>MKRLKISMFALFAIVLGIAASAFTSRHETSVKKGPETIAWFQFMGDPTSLAQVKDNTEYQYQGGLPCSGSNAICAVQTNGVATSGHNPDPFSSTLKTELTNVFNGTNTYADISQEP</sequence>